<proteinExistence type="predicted"/>
<dbReference type="EMBL" id="MU006597">
    <property type="protein sequence ID" value="KAF2743497.1"/>
    <property type="molecule type" value="Genomic_DNA"/>
</dbReference>
<dbReference type="OrthoDB" id="3795451at2759"/>
<evidence type="ECO:0000313" key="2">
    <source>
        <dbReference type="Proteomes" id="UP000799440"/>
    </source>
</evidence>
<name>A0A6A6V2U7_9PLEO</name>
<protein>
    <submittedName>
        <fullName evidence="1">Uncharacterized protein</fullName>
    </submittedName>
</protein>
<dbReference type="AlphaFoldDB" id="A0A6A6V2U7"/>
<dbReference type="Proteomes" id="UP000799440">
    <property type="component" value="Unassembled WGS sequence"/>
</dbReference>
<gene>
    <name evidence="1" type="ORF">M011DRAFT_451399</name>
</gene>
<organism evidence="1 2">
    <name type="scientific">Sporormia fimetaria CBS 119925</name>
    <dbReference type="NCBI Taxonomy" id="1340428"/>
    <lineage>
        <taxon>Eukaryota</taxon>
        <taxon>Fungi</taxon>
        <taxon>Dikarya</taxon>
        <taxon>Ascomycota</taxon>
        <taxon>Pezizomycotina</taxon>
        <taxon>Dothideomycetes</taxon>
        <taxon>Pleosporomycetidae</taxon>
        <taxon>Pleosporales</taxon>
        <taxon>Sporormiaceae</taxon>
        <taxon>Sporormia</taxon>
    </lineage>
</organism>
<evidence type="ECO:0000313" key="1">
    <source>
        <dbReference type="EMBL" id="KAF2743497.1"/>
    </source>
</evidence>
<keyword evidence="2" id="KW-1185">Reference proteome</keyword>
<sequence length="237" mass="26545">MKQKKQGEKLNLVTNAEGYRIQRARGAYIASVCQPEACFDLSAAAQHRDPGPEDIATLNKRLKWQMENQMRGLKFIQLDLSTAKLFIFVDGSFANNKDYSSQIGYEIFLANEETSSESFIMSGNLIHWSSTKCRRVTRSVLASEIYAMMNGVDMGIAIGTTVNMIASRLSIPDIPIVVCTDSLSLSLRMPGEARYHQRETAHDRHHESVTITGHEANLTSHHWSGVTPDEILYHVVT</sequence>
<accession>A0A6A6V2U7</accession>
<reference evidence="1" key="1">
    <citation type="journal article" date="2020" name="Stud. Mycol.">
        <title>101 Dothideomycetes genomes: a test case for predicting lifestyles and emergence of pathogens.</title>
        <authorList>
            <person name="Haridas S."/>
            <person name="Albert R."/>
            <person name="Binder M."/>
            <person name="Bloem J."/>
            <person name="Labutti K."/>
            <person name="Salamov A."/>
            <person name="Andreopoulos B."/>
            <person name="Baker S."/>
            <person name="Barry K."/>
            <person name="Bills G."/>
            <person name="Bluhm B."/>
            <person name="Cannon C."/>
            <person name="Castanera R."/>
            <person name="Culley D."/>
            <person name="Daum C."/>
            <person name="Ezra D."/>
            <person name="Gonzalez J."/>
            <person name="Henrissat B."/>
            <person name="Kuo A."/>
            <person name="Liang C."/>
            <person name="Lipzen A."/>
            <person name="Lutzoni F."/>
            <person name="Magnuson J."/>
            <person name="Mondo S."/>
            <person name="Nolan M."/>
            <person name="Ohm R."/>
            <person name="Pangilinan J."/>
            <person name="Park H.-J."/>
            <person name="Ramirez L."/>
            <person name="Alfaro M."/>
            <person name="Sun H."/>
            <person name="Tritt A."/>
            <person name="Yoshinaga Y."/>
            <person name="Zwiers L.-H."/>
            <person name="Turgeon B."/>
            <person name="Goodwin S."/>
            <person name="Spatafora J."/>
            <person name="Crous P."/>
            <person name="Grigoriev I."/>
        </authorList>
    </citation>
    <scope>NUCLEOTIDE SEQUENCE</scope>
    <source>
        <strain evidence="1">CBS 119925</strain>
    </source>
</reference>